<organism evidence="3 4">
    <name type="scientific">Caenorhabditis briggsae</name>
    <dbReference type="NCBI Taxonomy" id="6238"/>
    <lineage>
        <taxon>Eukaryota</taxon>
        <taxon>Metazoa</taxon>
        <taxon>Ecdysozoa</taxon>
        <taxon>Nematoda</taxon>
        <taxon>Chromadorea</taxon>
        <taxon>Rhabditida</taxon>
        <taxon>Rhabditina</taxon>
        <taxon>Rhabditomorpha</taxon>
        <taxon>Rhabditoidea</taxon>
        <taxon>Rhabditidae</taxon>
        <taxon>Peloderinae</taxon>
        <taxon>Caenorhabditis</taxon>
    </lineage>
</organism>
<feature type="coiled-coil region" evidence="1">
    <location>
        <begin position="141"/>
        <end position="168"/>
    </location>
</feature>
<protein>
    <submittedName>
        <fullName evidence="3">Uncharacterized protein</fullName>
    </submittedName>
</protein>
<keyword evidence="4" id="KW-1185">Reference proteome</keyword>
<reference evidence="3 4" key="1">
    <citation type="submission" date="2022-04" db="EMBL/GenBank/DDBJ databases">
        <title>Chromosome-level reference genomes for two strains of Caenorhabditis briggsae: an improved platform for comparative genomics.</title>
        <authorList>
            <person name="Stevens L."/>
            <person name="Andersen E."/>
        </authorList>
    </citation>
    <scope>NUCLEOTIDE SEQUENCE [LARGE SCALE GENOMIC DNA]</scope>
    <source>
        <strain evidence="3">VX34</strain>
        <tissue evidence="3">Whole-organism</tissue>
    </source>
</reference>
<keyword evidence="1" id="KW-0175">Coiled coil</keyword>
<feature type="compositionally biased region" description="Basic and acidic residues" evidence="2">
    <location>
        <begin position="10"/>
        <end position="20"/>
    </location>
</feature>
<dbReference type="EMBL" id="CP092620">
    <property type="protein sequence ID" value="UMM12105.1"/>
    <property type="molecule type" value="Genomic_DNA"/>
</dbReference>
<name>A0AAE9E480_CAEBR</name>
<feature type="region of interest" description="Disordered" evidence="2">
    <location>
        <begin position="250"/>
        <end position="291"/>
    </location>
</feature>
<evidence type="ECO:0000256" key="1">
    <source>
        <dbReference type="SAM" id="Coils"/>
    </source>
</evidence>
<feature type="compositionally biased region" description="Basic and acidic residues" evidence="2">
    <location>
        <begin position="194"/>
        <end position="207"/>
    </location>
</feature>
<dbReference type="AlphaFoldDB" id="A0AAE9E480"/>
<feature type="region of interest" description="Disordered" evidence="2">
    <location>
        <begin position="325"/>
        <end position="371"/>
    </location>
</feature>
<evidence type="ECO:0000256" key="2">
    <source>
        <dbReference type="SAM" id="MobiDB-lite"/>
    </source>
</evidence>
<feature type="compositionally biased region" description="Basic and acidic residues" evidence="2">
    <location>
        <begin position="402"/>
        <end position="421"/>
    </location>
</feature>
<sequence>METGVRKKRTLAERRESDKLRQRRFRAKKRGTNTLINSEFNFFAEEARLLEAITGVVEVQKPERSYSTPKKTAEEIRETNRIRQQRFRAKRRDGGSLIDSVLTMEVKKEIEQPEEVPTTASVSQPPTDPADIVQRILLQAASDEKTRLTEIRREKDRIRKRRERQRKKDHALKEGGLTTEQILKHLTGFQQSTQEKDQPTEPQREYENTDEFAMEVDPAEADDVEETKEIHEFDAQHIMAQLVQMGLVLGESPSSDGSDESPVLEIKEMTPETSESTSSPPPSSILDVFTLEKKPWQRCNTSEERRERERMRKRMYRAKRRFISTGKLEMQWDPSPIKRSPNDDPEDGITPLPDWSKSSSAEERQAAHRIYNKRYRERLKYSVMREEASRSQSREPSLTSKQSEDGVASEREISRLECQKK</sequence>
<dbReference type="Proteomes" id="UP000829354">
    <property type="component" value="Chromosome I"/>
</dbReference>
<feature type="compositionally biased region" description="Basic and acidic residues" evidence="2">
    <location>
        <begin position="384"/>
        <end position="393"/>
    </location>
</feature>
<accession>A0AAE9E480</accession>
<feature type="region of interest" description="Disordered" evidence="2">
    <location>
        <begin position="384"/>
        <end position="421"/>
    </location>
</feature>
<feature type="region of interest" description="Disordered" evidence="2">
    <location>
        <begin position="189"/>
        <end position="211"/>
    </location>
</feature>
<feature type="region of interest" description="Disordered" evidence="2">
    <location>
        <begin position="1"/>
        <end position="25"/>
    </location>
</feature>
<gene>
    <name evidence="3" type="ORF">L5515_001054</name>
</gene>
<proteinExistence type="predicted"/>
<evidence type="ECO:0000313" key="4">
    <source>
        <dbReference type="Proteomes" id="UP000829354"/>
    </source>
</evidence>
<evidence type="ECO:0000313" key="3">
    <source>
        <dbReference type="EMBL" id="UMM12105.1"/>
    </source>
</evidence>